<dbReference type="RefSeq" id="WP_163764512.1">
    <property type="nucleotide sequence ID" value="NZ_JAAGYR010000011.1"/>
</dbReference>
<reference evidence="1 2" key="1">
    <citation type="submission" date="2020-02" db="EMBL/GenBank/DDBJ databases">
        <title>Pelistega sp. NLN82 were isolated from wild rodents of the Hainan Island.</title>
        <authorList>
            <person name="Niu N."/>
            <person name="Zhou J."/>
        </authorList>
    </citation>
    <scope>NUCLEOTIDE SEQUENCE [LARGE SCALE GENOMIC DNA]</scope>
    <source>
        <strain evidence="1 2">NLN82</strain>
    </source>
</reference>
<sequence length="184" mass="21491">MTTIHSQAQVVLDFWYKEENRAFWFAQSDAFDETIRTQFTETLQQAMKGELYTWRSSIKGRLAEIIVLDQFSRNIFRGQAQAFAQDSMALVLSQTAVELPDYTTLAMNEKQFLLLPYMHSESALIHQEAVKLFQQMGDDYVLDFEYKHKVIIDRFGRYPHRNAILGRTSTPEEEAFLKEPNSSF</sequence>
<evidence type="ECO:0000313" key="1">
    <source>
        <dbReference type="EMBL" id="NEN75970.1"/>
    </source>
</evidence>
<dbReference type="Gene3D" id="1.25.40.10">
    <property type="entry name" value="Tetratricopeptide repeat domain"/>
    <property type="match status" value="1"/>
</dbReference>
<dbReference type="InterPro" id="IPR011990">
    <property type="entry name" value="TPR-like_helical_dom_sf"/>
</dbReference>
<accession>A0A6L9Y673</accession>
<organism evidence="1 2">
    <name type="scientific">Pelistega ratti</name>
    <dbReference type="NCBI Taxonomy" id="2652177"/>
    <lineage>
        <taxon>Bacteria</taxon>
        <taxon>Pseudomonadati</taxon>
        <taxon>Pseudomonadota</taxon>
        <taxon>Betaproteobacteria</taxon>
        <taxon>Burkholderiales</taxon>
        <taxon>Alcaligenaceae</taxon>
        <taxon>Pelistega</taxon>
    </lineage>
</organism>
<gene>
    <name evidence="1" type="ORF">F9B74_06490</name>
</gene>
<protein>
    <submittedName>
        <fullName evidence="1">DUF924 domain-containing protein</fullName>
    </submittedName>
</protein>
<proteinExistence type="predicted"/>
<dbReference type="InterPro" id="IPR010323">
    <property type="entry name" value="DUF924"/>
</dbReference>
<dbReference type="Proteomes" id="UP000477651">
    <property type="component" value="Unassembled WGS sequence"/>
</dbReference>
<name>A0A6L9Y673_9BURK</name>
<dbReference type="EMBL" id="JAAGYR010000011">
    <property type="protein sequence ID" value="NEN75970.1"/>
    <property type="molecule type" value="Genomic_DNA"/>
</dbReference>
<dbReference type="Pfam" id="PF06041">
    <property type="entry name" value="DUF924"/>
    <property type="match status" value="1"/>
</dbReference>
<evidence type="ECO:0000313" key="2">
    <source>
        <dbReference type="Proteomes" id="UP000477651"/>
    </source>
</evidence>
<comment type="caution">
    <text evidence="1">The sequence shown here is derived from an EMBL/GenBank/DDBJ whole genome shotgun (WGS) entry which is preliminary data.</text>
</comment>
<dbReference type="Gene3D" id="1.20.58.320">
    <property type="entry name" value="TPR-like"/>
    <property type="match status" value="1"/>
</dbReference>
<dbReference type="SUPFAM" id="SSF48452">
    <property type="entry name" value="TPR-like"/>
    <property type="match status" value="1"/>
</dbReference>
<dbReference type="AlphaFoldDB" id="A0A6L9Y673"/>
<keyword evidence="2" id="KW-1185">Reference proteome</keyword>